<dbReference type="InterPro" id="IPR033764">
    <property type="entry name" value="Sdr_B"/>
</dbReference>
<feature type="signal peptide" evidence="5">
    <location>
        <begin position="1"/>
        <end position="34"/>
    </location>
</feature>
<keyword evidence="8" id="KW-1185">Reference proteome</keyword>
<dbReference type="Gene3D" id="2.60.40.10">
    <property type="entry name" value="Immunoglobulins"/>
    <property type="match status" value="1"/>
</dbReference>
<name>A0AAW6RFE3_9BURK</name>
<evidence type="ECO:0000256" key="2">
    <source>
        <dbReference type="ARBA" id="ARBA00022525"/>
    </source>
</evidence>
<dbReference type="AlphaFoldDB" id="A0AAW6RFE3"/>
<keyword evidence="3 5" id="KW-0732">Signal</keyword>
<dbReference type="Proteomes" id="UP001237156">
    <property type="component" value="Unassembled WGS sequence"/>
</dbReference>
<comment type="caution">
    <text evidence="7">The sequence shown here is derived from an EMBL/GenBank/DDBJ whole genome shotgun (WGS) entry which is preliminary data.</text>
</comment>
<proteinExistence type="predicted"/>
<dbReference type="Pfam" id="PF17210">
    <property type="entry name" value="SdrD_B"/>
    <property type="match status" value="1"/>
</dbReference>
<feature type="non-terminal residue" evidence="7">
    <location>
        <position position="1228"/>
    </location>
</feature>
<dbReference type="EMBL" id="JARVII010000006">
    <property type="protein sequence ID" value="MDG9698940.1"/>
    <property type="molecule type" value="Genomic_DNA"/>
</dbReference>
<gene>
    <name evidence="7" type="ORF">QB898_04265</name>
</gene>
<evidence type="ECO:0000313" key="7">
    <source>
        <dbReference type="EMBL" id="MDG9698940.1"/>
    </source>
</evidence>
<evidence type="ECO:0000256" key="3">
    <source>
        <dbReference type="ARBA" id="ARBA00022729"/>
    </source>
</evidence>
<dbReference type="RefSeq" id="WP_279523935.1">
    <property type="nucleotide sequence ID" value="NZ_JARVII010000006.1"/>
</dbReference>
<evidence type="ECO:0000313" key="8">
    <source>
        <dbReference type="Proteomes" id="UP001237156"/>
    </source>
</evidence>
<dbReference type="GO" id="GO:0005576">
    <property type="term" value="C:extracellular region"/>
    <property type="evidence" value="ECO:0007669"/>
    <property type="project" value="UniProtKB-SubCell"/>
</dbReference>
<feature type="region of interest" description="Disordered" evidence="4">
    <location>
        <begin position="189"/>
        <end position="217"/>
    </location>
</feature>
<protein>
    <submittedName>
        <fullName evidence="7">SdrD B-like domain-containing protein</fullName>
    </submittedName>
</protein>
<feature type="compositionally biased region" description="Polar residues" evidence="4">
    <location>
        <begin position="189"/>
        <end position="213"/>
    </location>
</feature>
<feature type="domain" description="SD-repeat containing protein B" evidence="6">
    <location>
        <begin position="1114"/>
        <end position="1191"/>
    </location>
</feature>
<dbReference type="InterPro" id="IPR013783">
    <property type="entry name" value="Ig-like_fold"/>
</dbReference>
<reference evidence="7 8" key="1">
    <citation type="submission" date="2023-04" db="EMBL/GenBank/DDBJ databases">
        <title>Ottowia paracancer sp. nov., isolated from human stomach.</title>
        <authorList>
            <person name="Song Y."/>
        </authorList>
    </citation>
    <scope>NUCLEOTIDE SEQUENCE [LARGE SCALE GENOMIC DNA]</scope>
    <source>
        <strain evidence="7 8">10c7w1</strain>
    </source>
</reference>
<evidence type="ECO:0000256" key="1">
    <source>
        <dbReference type="ARBA" id="ARBA00004613"/>
    </source>
</evidence>
<dbReference type="SUPFAM" id="SSF117074">
    <property type="entry name" value="Hypothetical protein PA1324"/>
    <property type="match status" value="1"/>
</dbReference>
<evidence type="ECO:0000256" key="4">
    <source>
        <dbReference type="SAM" id="MobiDB-lite"/>
    </source>
</evidence>
<accession>A0AAW6RFE3</accession>
<organism evidence="7 8">
    <name type="scientific">Ottowia cancrivicina</name>
    <dbReference type="NCBI Taxonomy" id="3040346"/>
    <lineage>
        <taxon>Bacteria</taxon>
        <taxon>Pseudomonadati</taxon>
        <taxon>Pseudomonadota</taxon>
        <taxon>Betaproteobacteria</taxon>
        <taxon>Burkholderiales</taxon>
        <taxon>Comamonadaceae</taxon>
        <taxon>Ottowia</taxon>
    </lineage>
</organism>
<keyword evidence="2" id="KW-0964">Secreted</keyword>
<evidence type="ECO:0000259" key="6">
    <source>
        <dbReference type="Pfam" id="PF17210"/>
    </source>
</evidence>
<comment type="subcellular location">
    <subcellularLocation>
        <location evidence="1">Secreted</location>
    </subcellularLocation>
</comment>
<evidence type="ECO:0000256" key="5">
    <source>
        <dbReference type="SAM" id="SignalP"/>
    </source>
</evidence>
<feature type="chain" id="PRO_5043599677" evidence="5">
    <location>
        <begin position="35"/>
        <end position="1228"/>
    </location>
</feature>
<dbReference type="PROSITE" id="PS51257">
    <property type="entry name" value="PROKAR_LIPOPROTEIN"/>
    <property type="match status" value="1"/>
</dbReference>
<sequence length="1228" mass="127080">MKQTCADAARCARLRLAAGLSVLAVACMASSAHAAVSDFAMGMGASGSLPFDGSVGAGLDNSPSDAIVRTNDQVMYRVSYTLAPEAANSLVTLEMGATTLPAGYTGPANPRIAYFRATDIPSGADGCQNISATPVSDPPPAGVSGVTADGLKLFCAQPQPLSGSNLSFSYHVSGGAPNGATIAAPTVTYQSDGNPARSNPRTLNEPSHPSTPTYGAPVVTVSAAPRWKVKKTRSSGGGVFIPRSGPNGEDGYVMGYNIGIYAEGARRGLEALKPDFTLEDNFDNGAKFPNLRLVDWNIDVPGFARALMGAGKHDGCGNWDYSLTRLGNGFDNTYFEVNDTGAVSTDNTTVANGGDCKATSVNVGAKTATLTVSGVDFSLKHYPTRKGTGPGTVVNTSNLLDSANQWWVASKSVLLWAPVTDFTPNVYEEVINKVSLNGTSVTGQANPPSSGEDKALVRRTTGGSLSKLYSLRPGGSRKAGVTYAIADPSLSDDTYVRQAGPGQHFDARLHVINAGTDDMPAGYICERIDNTRLSFANALPSSDSRVDVKTGILTLPQAGSAAVTWELGVGGNGISASGTWNSYNTNTTEYPDTWPSVAWSGSAQSDSTCGDSDGVTWYDSIASLQAAGKSLKDITRVRGSYSTYGKAVNTLYYIPLQANATYAFSGTDNAPGRAFAQGDSTLGAIAPNQAMWQIAPGNIRQGSDVMRIRETEYIAVSKSENDASLLDGRAVAPGSLLDYKITVNAASSTADHTTTVTVWDVLPQHMSYMPGTSTLGGTAIADPDCSAAGTTPSGGPFDANSVPTGYTACKWTLPNQPVKHTQLGSAAANLPPLRYQAQVSLSAPNGVQLLNSTFADSTANGRLKAIYRGANGFVCKSGQSCSFSNWKVRTRAETTVLLKKSVSHAEVPLNTGFTYTLYYAATGTHLDQLRILDVLPYASDGRSSSYAGALKLAAPIAAPVAGHALTADPAMVVLYTSNAPAHINRNSPNDASHNVQGTGSNSASSTNWCTVAQFGSANCPAAIGDATAFMALAYGRTGTVPINTAYELIVPVIASGNSDGNQYVNDYRADSATLLARNPGSNRVLTKVKDTSTFIAGRVYREASSPANTTDDGNATDPGISGVTLTLACTNPVHTATTTTGADGSYRFGGLTAGAQCTVVETQPTGYANAYNTRGTAATGDTGSSGTGNSTITIANLPATGSTGNNFAETQIGGGSGVTVSGRVYREA</sequence>